<protein>
    <submittedName>
        <fullName evidence="2">Uncharacterized protein</fullName>
    </submittedName>
</protein>
<comment type="caution">
    <text evidence="2">The sequence shown here is derived from an EMBL/GenBank/DDBJ whole genome shotgun (WGS) entry which is preliminary data.</text>
</comment>
<evidence type="ECO:0000256" key="1">
    <source>
        <dbReference type="SAM" id="MobiDB-lite"/>
    </source>
</evidence>
<accession>A0ABW6A150</accession>
<dbReference type="Proteomes" id="UP001597548">
    <property type="component" value="Unassembled WGS sequence"/>
</dbReference>
<feature type="region of interest" description="Disordered" evidence="1">
    <location>
        <begin position="51"/>
        <end position="74"/>
    </location>
</feature>
<proteinExistence type="predicted"/>
<keyword evidence="3" id="KW-1185">Reference proteome</keyword>
<evidence type="ECO:0000313" key="2">
    <source>
        <dbReference type="EMBL" id="MFD2917916.1"/>
    </source>
</evidence>
<feature type="compositionally biased region" description="Polar residues" evidence="1">
    <location>
        <begin position="56"/>
        <end position="65"/>
    </location>
</feature>
<organism evidence="2 3">
    <name type="scientific">Psychroserpens luteus</name>
    <dbReference type="NCBI Taxonomy" id="1434066"/>
    <lineage>
        <taxon>Bacteria</taxon>
        <taxon>Pseudomonadati</taxon>
        <taxon>Bacteroidota</taxon>
        <taxon>Flavobacteriia</taxon>
        <taxon>Flavobacteriales</taxon>
        <taxon>Flavobacteriaceae</taxon>
        <taxon>Psychroserpens</taxon>
    </lineage>
</organism>
<dbReference type="EMBL" id="JBHUOS010000016">
    <property type="protein sequence ID" value="MFD2917916.1"/>
    <property type="molecule type" value="Genomic_DNA"/>
</dbReference>
<name>A0ABW6A150_9FLAO</name>
<gene>
    <name evidence="2" type="ORF">ACFS29_19845</name>
</gene>
<reference evidence="3" key="1">
    <citation type="journal article" date="2019" name="Int. J. Syst. Evol. Microbiol.">
        <title>The Global Catalogue of Microorganisms (GCM) 10K type strain sequencing project: providing services to taxonomists for standard genome sequencing and annotation.</title>
        <authorList>
            <consortium name="The Broad Institute Genomics Platform"/>
            <consortium name="The Broad Institute Genome Sequencing Center for Infectious Disease"/>
            <person name="Wu L."/>
            <person name="Ma J."/>
        </authorList>
    </citation>
    <scope>NUCLEOTIDE SEQUENCE [LARGE SCALE GENOMIC DNA]</scope>
    <source>
        <strain evidence="3">KCTC 32514</strain>
    </source>
</reference>
<evidence type="ECO:0000313" key="3">
    <source>
        <dbReference type="Proteomes" id="UP001597548"/>
    </source>
</evidence>
<sequence length="489" mass="54733">MPEEKKDVYVIFDELKKRMLGVSDKNPNGMDGFLVSFLPTGQPVNCLDFRTPWKPNMTSPNTVQPPTLPGEDPAIPDTSDIAKRYENLANTCTLVDSKIRVNENYQAIENSSTISQSWELIINAANVMPMDPAQEAFQKKQFEKYFPKLRKTKKDDDGEDVEVDTKEYKAYNEYEEKYSDALQDYATDYMIAMSNRQTAQLWGIMGKKPLRKVDRAWDEWISLGSKAMIEQAIDNLAAMGTDASAHMIASAKKKFEAYSIATQGVIPVTSKYVELFPSNWCEDDATGFSEYEYEWGKNEFSTSTKTSSFKAGGGASFGFWSAKANVSVDKSEKHEDRSVDSMSIYIKYGTVSINRPWLDTLLFDLSNWFLVGDGEIGQISTGKMDQVFPETKGADTWLPIIPKKLIIIKELRIKSKQFVSHYEALKKDVGVGGSVGFGPFKLSSNYSNSKSSSTYEAETEGSSLVVKGTQIIGWISNLVQLSPKIDAPK</sequence>
<dbReference type="RefSeq" id="WP_194506868.1">
    <property type="nucleotide sequence ID" value="NZ_JADILU010000002.1"/>
</dbReference>